<feature type="region of interest" description="Disordered" evidence="1">
    <location>
        <begin position="177"/>
        <end position="217"/>
    </location>
</feature>
<dbReference type="EMBL" id="WNWS01000707">
    <property type="protein sequence ID" value="KAE9964303.1"/>
    <property type="molecule type" value="Genomic_DNA"/>
</dbReference>
<evidence type="ECO:0000313" key="3">
    <source>
        <dbReference type="EMBL" id="KAE9964303.1"/>
    </source>
</evidence>
<name>A0A8H3U6Z6_VENIN</name>
<organism evidence="3 4">
    <name type="scientific">Venturia inaequalis</name>
    <name type="common">Apple scab fungus</name>
    <dbReference type="NCBI Taxonomy" id="5025"/>
    <lineage>
        <taxon>Eukaryota</taxon>
        <taxon>Fungi</taxon>
        <taxon>Dikarya</taxon>
        <taxon>Ascomycota</taxon>
        <taxon>Pezizomycotina</taxon>
        <taxon>Dothideomycetes</taxon>
        <taxon>Pleosporomycetidae</taxon>
        <taxon>Venturiales</taxon>
        <taxon>Venturiaceae</taxon>
        <taxon>Venturia</taxon>
    </lineage>
</organism>
<accession>A0A8H3U6Z6</accession>
<protein>
    <submittedName>
        <fullName evidence="3">Uncharacterized protein</fullName>
    </submittedName>
</protein>
<dbReference type="AlphaFoldDB" id="A0A8H3U6Z6"/>
<feature type="chain" id="PRO_5034133639" evidence="2">
    <location>
        <begin position="26"/>
        <end position="239"/>
    </location>
</feature>
<keyword evidence="2" id="KW-0732">Signal</keyword>
<evidence type="ECO:0000256" key="2">
    <source>
        <dbReference type="SAM" id="SignalP"/>
    </source>
</evidence>
<feature type="signal peptide" evidence="2">
    <location>
        <begin position="1"/>
        <end position="25"/>
    </location>
</feature>
<comment type="caution">
    <text evidence="3">The sequence shown here is derived from an EMBL/GenBank/DDBJ whole genome shotgun (WGS) entry which is preliminary data.</text>
</comment>
<reference evidence="3 4" key="1">
    <citation type="submission" date="2018-12" db="EMBL/GenBank/DDBJ databases">
        <title>Venturia inaequalis Genome Resource.</title>
        <authorList>
            <person name="Lichtner F.J."/>
        </authorList>
    </citation>
    <scope>NUCLEOTIDE SEQUENCE [LARGE SCALE GENOMIC DNA]</scope>
    <source>
        <strain evidence="3 4">120213</strain>
    </source>
</reference>
<sequence length="239" mass="25222">MHFSTLFSNLLVATQLGSLPSLAHGRSVALLPASLAYSLEPRQTCATRHCGINVPVLAGQAAILEDEEMDGSLEFVLTRTNTGGVAMGITNGLGVQLLVRVTAFNGQFHQDQDVGAHGVTMTMTGAHWDIWHGNEIRIDVAYRYGLAKLSAKPHTAKPNKAGGKRDLLIDASAQGEAIENEKRDAPVKPQGSQPLHVDPKGHQATGINDKKPKGGGVGGGCPGGCTAGSWRTECRPRCT</sequence>
<dbReference type="Proteomes" id="UP000447873">
    <property type="component" value="Unassembled WGS sequence"/>
</dbReference>
<gene>
    <name evidence="3" type="ORF">EG328_010616</name>
</gene>
<proteinExistence type="predicted"/>
<evidence type="ECO:0000256" key="1">
    <source>
        <dbReference type="SAM" id="MobiDB-lite"/>
    </source>
</evidence>
<evidence type="ECO:0000313" key="4">
    <source>
        <dbReference type="Proteomes" id="UP000447873"/>
    </source>
</evidence>